<accession>A0AAD4N5K4</accession>
<evidence type="ECO:0000313" key="3">
    <source>
        <dbReference type="Proteomes" id="UP001201812"/>
    </source>
</evidence>
<sequence>MKLCKVTQGDSGSTNSAPSSSSSAGSKCQGRWFGFVVLVGALNRAGRALPHEHCCGAAELRERLPPVVTRLVTTAAAFAATEEERLRLTTAV</sequence>
<organism evidence="2 3">
    <name type="scientific">Ditylenchus destructor</name>
    <dbReference type="NCBI Taxonomy" id="166010"/>
    <lineage>
        <taxon>Eukaryota</taxon>
        <taxon>Metazoa</taxon>
        <taxon>Ecdysozoa</taxon>
        <taxon>Nematoda</taxon>
        <taxon>Chromadorea</taxon>
        <taxon>Rhabditida</taxon>
        <taxon>Tylenchina</taxon>
        <taxon>Tylenchomorpha</taxon>
        <taxon>Sphaerularioidea</taxon>
        <taxon>Anguinidae</taxon>
        <taxon>Anguininae</taxon>
        <taxon>Ditylenchus</taxon>
    </lineage>
</organism>
<protein>
    <submittedName>
        <fullName evidence="2">Uncharacterized protein</fullName>
    </submittedName>
</protein>
<evidence type="ECO:0000313" key="2">
    <source>
        <dbReference type="EMBL" id="KAI1715638.1"/>
    </source>
</evidence>
<comment type="caution">
    <text evidence="2">The sequence shown here is derived from an EMBL/GenBank/DDBJ whole genome shotgun (WGS) entry which is preliminary data.</text>
</comment>
<dbReference type="AlphaFoldDB" id="A0AAD4N5K4"/>
<dbReference type="EMBL" id="JAKKPZ010000011">
    <property type="protein sequence ID" value="KAI1715638.1"/>
    <property type="molecule type" value="Genomic_DNA"/>
</dbReference>
<feature type="compositionally biased region" description="Low complexity" evidence="1">
    <location>
        <begin position="11"/>
        <end position="26"/>
    </location>
</feature>
<feature type="region of interest" description="Disordered" evidence="1">
    <location>
        <begin position="1"/>
        <end position="27"/>
    </location>
</feature>
<dbReference type="Proteomes" id="UP001201812">
    <property type="component" value="Unassembled WGS sequence"/>
</dbReference>
<gene>
    <name evidence="2" type="ORF">DdX_07962</name>
</gene>
<name>A0AAD4N5K4_9BILA</name>
<proteinExistence type="predicted"/>
<evidence type="ECO:0000256" key="1">
    <source>
        <dbReference type="SAM" id="MobiDB-lite"/>
    </source>
</evidence>
<keyword evidence="3" id="KW-1185">Reference proteome</keyword>
<reference evidence="2" key="1">
    <citation type="submission" date="2022-01" db="EMBL/GenBank/DDBJ databases">
        <title>Genome Sequence Resource for Two Populations of Ditylenchus destructor, the Migratory Endoparasitic Phytonematode.</title>
        <authorList>
            <person name="Zhang H."/>
            <person name="Lin R."/>
            <person name="Xie B."/>
        </authorList>
    </citation>
    <scope>NUCLEOTIDE SEQUENCE</scope>
    <source>
        <strain evidence="2">BazhouSP</strain>
    </source>
</reference>